<comment type="subcellular location">
    <subcellularLocation>
        <location evidence="1">Secreted</location>
    </subcellularLocation>
</comment>
<keyword evidence="12" id="KW-1185">Reference proteome</keyword>
<evidence type="ECO:0000256" key="2">
    <source>
        <dbReference type="ARBA" id="ARBA00005964"/>
    </source>
</evidence>
<sequence length="569" mass="62764">MAFLRTARRSFTWLAALVLLLGLGLNLFVRRGEPVTARLSSGSIITGRSRSGVETFNGIPYAYPPTGALRLRPPQRLPDNHLTNIDATGTAPKCPQFPSTAVDQYIISKFGSHLMKFPFFKNVVGQEDCLTVSVQRPANISSDANLPVLFWIHGGGFELGSTSTYDGSSFIKAGVDNNQPFVFVAVGYRLNGFGFMAGKEMLQNGSANIGLLDQRMALQWVADNIADFGGDPDKVTLWGESAGAFSVVYQSYLFDGDATYKGKPLFRGGIANSGAGIPAARIDAPKPQATYNKVVAQAGCDGSKDTLACLRSVDFATYYGAVTNNFPSLFSYYGTQMIYTPRVDGTVLRESPEKIAESGRYHAVPLITGNQEDEGTLFSLLQRSVKSDDDLARYFADVYFADAPAEKVAAWAGTYSTTNTTSPFATSAYKPYSMFGHVAAMIGDHTFTLARRRFLQSATATHPDVPVWSYLSSYSSWLPVLGTFHASDILQVFIGWPANYASRSTRKYYFNFLYNLDPNGDDEYEHWPRWAEDHTLLWFETSSKNSYLKDDFRSEQFHALLTLGEKSHE</sequence>
<evidence type="ECO:0000256" key="1">
    <source>
        <dbReference type="ARBA" id="ARBA00004613"/>
    </source>
</evidence>
<dbReference type="GeneID" id="30018762"/>
<evidence type="ECO:0000256" key="3">
    <source>
        <dbReference type="ARBA" id="ARBA00010515"/>
    </source>
</evidence>
<evidence type="ECO:0000256" key="9">
    <source>
        <dbReference type="RuleBase" id="RU361235"/>
    </source>
</evidence>
<evidence type="ECO:0000313" key="12">
    <source>
        <dbReference type="Proteomes" id="UP000076744"/>
    </source>
</evidence>
<evidence type="ECO:0000313" key="11">
    <source>
        <dbReference type="EMBL" id="OAA70496.1"/>
    </source>
</evidence>
<dbReference type="InterPro" id="IPR019826">
    <property type="entry name" value="Carboxylesterase_B_AS"/>
</dbReference>
<evidence type="ECO:0000256" key="7">
    <source>
        <dbReference type="ARBA" id="ARBA00023098"/>
    </source>
</evidence>
<evidence type="ECO:0000256" key="8">
    <source>
        <dbReference type="ARBA" id="ARBA00023180"/>
    </source>
</evidence>
<comment type="similarity">
    <text evidence="3">Belongs to the 'GDXG' lipolytic enzyme family.</text>
</comment>
<protein>
    <recommendedName>
        <fullName evidence="9">Carboxylic ester hydrolase</fullName>
        <ecNumber evidence="9">3.1.1.-</ecNumber>
    </recommendedName>
</protein>
<dbReference type="ESTHER" id="9hypo-a0a168bsl8">
    <property type="family name" value="Fungal_carboxylesterase_lipase"/>
</dbReference>
<dbReference type="InterPro" id="IPR002168">
    <property type="entry name" value="Lipase_GDXG_HIS_AS"/>
</dbReference>
<dbReference type="FunFam" id="3.40.50.1820:FF:000213">
    <property type="entry name" value="Carboxylic ester hydrolase"/>
    <property type="match status" value="1"/>
</dbReference>
<name>A0A168BSL8_CORFA</name>
<organism evidence="11 12">
    <name type="scientific">Cordyceps fumosorosea (strain ARSEF 2679)</name>
    <name type="common">Isaria fumosorosea</name>
    <dbReference type="NCBI Taxonomy" id="1081104"/>
    <lineage>
        <taxon>Eukaryota</taxon>
        <taxon>Fungi</taxon>
        <taxon>Dikarya</taxon>
        <taxon>Ascomycota</taxon>
        <taxon>Pezizomycotina</taxon>
        <taxon>Sordariomycetes</taxon>
        <taxon>Hypocreomycetidae</taxon>
        <taxon>Hypocreales</taxon>
        <taxon>Cordycipitaceae</taxon>
        <taxon>Cordyceps</taxon>
    </lineage>
</organism>
<dbReference type="PROSITE" id="PS00122">
    <property type="entry name" value="CARBOXYLESTERASE_B_1"/>
    <property type="match status" value="1"/>
</dbReference>
<accession>A0A168BSL8</accession>
<keyword evidence="8" id="KW-0325">Glycoprotein</keyword>
<keyword evidence="7" id="KW-0443">Lipid metabolism</keyword>
<dbReference type="RefSeq" id="XP_018706783.1">
    <property type="nucleotide sequence ID" value="XM_018846076.1"/>
</dbReference>
<dbReference type="GO" id="GO:0006629">
    <property type="term" value="P:lipid metabolic process"/>
    <property type="evidence" value="ECO:0007669"/>
    <property type="project" value="UniProtKB-KW"/>
</dbReference>
<keyword evidence="6 9" id="KW-0378">Hydrolase</keyword>
<dbReference type="InterPro" id="IPR002018">
    <property type="entry name" value="CarbesteraseB"/>
</dbReference>
<evidence type="ECO:0000256" key="6">
    <source>
        <dbReference type="ARBA" id="ARBA00022801"/>
    </source>
</evidence>
<evidence type="ECO:0000256" key="4">
    <source>
        <dbReference type="ARBA" id="ARBA00022525"/>
    </source>
</evidence>
<dbReference type="SUPFAM" id="SSF53474">
    <property type="entry name" value="alpha/beta-Hydrolases"/>
    <property type="match status" value="1"/>
</dbReference>
<dbReference type="EC" id="3.1.1.-" evidence="9"/>
<comment type="similarity">
    <text evidence="2 9">Belongs to the type-B carboxylesterase/lipase family.</text>
</comment>
<dbReference type="InterPro" id="IPR029058">
    <property type="entry name" value="AB_hydrolase_fold"/>
</dbReference>
<dbReference type="Proteomes" id="UP000076744">
    <property type="component" value="Unassembled WGS sequence"/>
</dbReference>
<evidence type="ECO:0000256" key="5">
    <source>
        <dbReference type="ARBA" id="ARBA00022729"/>
    </source>
</evidence>
<dbReference type="Pfam" id="PF00135">
    <property type="entry name" value="COesterase"/>
    <property type="match status" value="1"/>
</dbReference>
<dbReference type="EMBL" id="AZHB01000004">
    <property type="protein sequence ID" value="OAA70496.1"/>
    <property type="molecule type" value="Genomic_DNA"/>
</dbReference>
<dbReference type="AlphaFoldDB" id="A0A168BSL8"/>
<evidence type="ECO:0000259" key="10">
    <source>
        <dbReference type="Pfam" id="PF00135"/>
    </source>
</evidence>
<dbReference type="InterPro" id="IPR050309">
    <property type="entry name" value="Type-B_Carboxylest/Lipase"/>
</dbReference>
<dbReference type="OrthoDB" id="408631at2759"/>
<dbReference type="GO" id="GO:0016787">
    <property type="term" value="F:hydrolase activity"/>
    <property type="evidence" value="ECO:0007669"/>
    <property type="project" value="UniProtKB-KW"/>
</dbReference>
<dbReference type="GO" id="GO:0005576">
    <property type="term" value="C:extracellular region"/>
    <property type="evidence" value="ECO:0007669"/>
    <property type="project" value="UniProtKB-SubCell"/>
</dbReference>
<feature type="domain" description="Carboxylesterase type B" evidence="10">
    <location>
        <begin position="47"/>
        <end position="554"/>
    </location>
</feature>
<dbReference type="PROSITE" id="PS01173">
    <property type="entry name" value="LIPASE_GDXG_HIS"/>
    <property type="match status" value="1"/>
</dbReference>
<comment type="caution">
    <text evidence="11">The sequence shown here is derived from an EMBL/GenBank/DDBJ whole genome shotgun (WGS) entry which is preliminary data.</text>
</comment>
<proteinExistence type="inferred from homology"/>
<gene>
    <name evidence="11" type="ORF">ISF_02470</name>
</gene>
<dbReference type="Gene3D" id="3.40.50.1820">
    <property type="entry name" value="alpha/beta hydrolase"/>
    <property type="match status" value="1"/>
</dbReference>
<dbReference type="PANTHER" id="PTHR11559">
    <property type="entry name" value="CARBOXYLESTERASE"/>
    <property type="match status" value="1"/>
</dbReference>
<keyword evidence="4" id="KW-0964">Secreted</keyword>
<dbReference type="STRING" id="1081104.A0A168BSL8"/>
<keyword evidence="5" id="KW-0732">Signal</keyword>
<reference evidence="11 12" key="1">
    <citation type="journal article" date="2016" name="Genome Biol. Evol.">
        <title>Divergent and convergent evolution of fungal pathogenicity.</title>
        <authorList>
            <person name="Shang Y."/>
            <person name="Xiao G."/>
            <person name="Zheng P."/>
            <person name="Cen K."/>
            <person name="Zhan S."/>
            <person name="Wang C."/>
        </authorList>
    </citation>
    <scope>NUCLEOTIDE SEQUENCE [LARGE SCALE GENOMIC DNA]</scope>
    <source>
        <strain evidence="11 12">ARSEF 2679</strain>
    </source>
</reference>